<reference evidence="8 10" key="1">
    <citation type="submission" date="2020-01" db="EMBL/GenBank/DDBJ databases">
        <authorList>
            <consortium name="DOE Joint Genome Institute"/>
            <person name="Haridas S."/>
            <person name="Albert R."/>
            <person name="Binder M."/>
            <person name="Bloem J."/>
            <person name="Labutti K."/>
            <person name="Salamov A."/>
            <person name="Andreopoulos B."/>
            <person name="Baker S.E."/>
            <person name="Barry K."/>
            <person name="Bills G."/>
            <person name="Bluhm B.H."/>
            <person name="Cannon C."/>
            <person name="Castanera R."/>
            <person name="Culley D.E."/>
            <person name="Daum C."/>
            <person name="Ezra D."/>
            <person name="Gonzalez J.B."/>
            <person name="Henrissat B."/>
            <person name="Kuo A."/>
            <person name="Liang C."/>
            <person name="Lipzen A."/>
            <person name="Lutzoni F."/>
            <person name="Magnuson J."/>
            <person name="Mondo S."/>
            <person name="Nolan M."/>
            <person name="Ohm R."/>
            <person name="Pangilinan J."/>
            <person name="Park H.-J."/>
            <person name="Ramirez L."/>
            <person name="Alfaro M."/>
            <person name="Sun H."/>
            <person name="Tritt A."/>
            <person name="Yoshinaga Y."/>
            <person name="Zwiers L.-H."/>
            <person name="Turgeon B.G."/>
            <person name="Goodwin S.B."/>
            <person name="Spatafora J.W."/>
            <person name="Crous P.W."/>
            <person name="Grigoriev I.V."/>
        </authorList>
    </citation>
    <scope>NUCLEOTIDE SEQUENCE</scope>
    <source>
        <strain evidence="8 10">CBS 781.70</strain>
    </source>
</reference>
<dbReference type="Gene3D" id="3.40.309.10">
    <property type="entry name" value="Aldehyde Dehydrogenase, Chain A, domain 2"/>
    <property type="match status" value="1"/>
</dbReference>
<dbReference type="Gene3D" id="3.40.605.10">
    <property type="entry name" value="Aldehyde Dehydrogenase, Chain A, domain 1"/>
    <property type="match status" value="1"/>
</dbReference>
<evidence type="ECO:0000313" key="10">
    <source>
        <dbReference type="RefSeq" id="XP_033534395.1"/>
    </source>
</evidence>
<evidence type="ECO:0000313" key="8">
    <source>
        <dbReference type="EMBL" id="KAF1812764.1"/>
    </source>
</evidence>
<dbReference type="EMBL" id="ML975156">
    <property type="protein sequence ID" value="KAF1812764.1"/>
    <property type="molecule type" value="Genomic_DNA"/>
</dbReference>
<evidence type="ECO:0000256" key="3">
    <source>
        <dbReference type="ARBA" id="ARBA00024226"/>
    </source>
</evidence>
<dbReference type="FunFam" id="3.40.605.10:FF:000001">
    <property type="entry name" value="Aldehyde dehydrogenase 1"/>
    <property type="match status" value="1"/>
</dbReference>
<evidence type="ECO:0000256" key="1">
    <source>
        <dbReference type="ARBA" id="ARBA00009986"/>
    </source>
</evidence>
<comment type="catalytic activity">
    <reaction evidence="4">
        <text>an aldehyde + NAD(+) + H2O = a carboxylate + NADH + 2 H(+)</text>
        <dbReference type="Rhea" id="RHEA:16185"/>
        <dbReference type="ChEBI" id="CHEBI:15377"/>
        <dbReference type="ChEBI" id="CHEBI:15378"/>
        <dbReference type="ChEBI" id="CHEBI:17478"/>
        <dbReference type="ChEBI" id="CHEBI:29067"/>
        <dbReference type="ChEBI" id="CHEBI:57540"/>
        <dbReference type="ChEBI" id="CHEBI:57945"/>
        <dbReference type="EC" id="1.2.1.3"/>
    </reaction>
</comment>
<keyword evidence="2 6" id="KW-0560">Oxidoreductase</keyword>
<evidence type="ECO:0000256" key="6">
    <source>
        <dbReference type="RuleBase" id="RU003345"/>
    </source>
</evidence>
<dbReference type="InterPro" id="IPR015590">
    <property type="entry name" value="Aldehyde_DH_dom"/>
</dbReference>
<gene>
    <name evidence="8 10" type="ORF">P152DRAFT_434905</name>
</gene>
<dbReference type="Pfam" id="PF00171">
    <property type="entry name" value="Aldedh"/>
    <property type="match status" value="1"/>
</dbReference>
<comment type="similarity">
    <text evidence="1 6">Belongs to the aldehyde dehydrogenase family.</text>
</comment>
<sequence>MAAKLITNDVPSKLFLNNEWVAGSGPSLTITNPKDSSIVTSLQEASPSDLDIAVQYATEAFESGPWSTFPALKRAECMNKLADLLEAHVEEIAYLESVASGRLLSMVRYEIPLVARVFRYYAGWADKIKGDAYPPDDGHFKFVSHVPLGVCAGITAWNASLHFLAWKSAPALATGNTVIIKPSEKSPLGSLAIGYLIAAAGFPPGVFQILPGGGALGAAISGHMRIAKVSFTGSTATGVKIQEAAARSNLKRVTLELGGKSPSIVFDDADIPSAVQWAVRGITINSGQVCAASSRLYVHESIMEPFMGALKDAFEGIGNALGEDPQQLATTFGPVIDEEQFKKIWEYIEAGKKSSAQLLTGGSKYDGNGTYIAPTIFVNPPEDSVIYKEEIFGPVLCAKSFKTEEEVLKWANDTQYGLAAAIFTKELSRALRVSSKLQAGTVSVNCALSVGPQVPMGGMKMSGSGRELGEYALRHYTEPKTTWIRLE</sequence>
<dbReference type="InterPro" id="IPR016163">
    <property type="entry name" value="Ald_DH_C"/>
</dbReference>
<evidence type="ECO:0000256" key="4">
    <source>
        <dbReference type="ARBA" id="ARBA00049194"/>
    </source>
</evidence>
<dbReference type="OrthoDB" id="310895at2759"/>
<dbReference type="PANTHER" id="PTHR11699">
    <property type="entry name" value="ALDEHYDE DEHYDROGENASE-RELATED"/>
    <property type="match status" value="1"/>
</dbReference>
<reference evidence="10" key="3">
    <citation type="submission" date="2025-04" db="UniProtKB">
        <authorList>
            <consortium name="RefSeq"/>
        </authorList>
    </citation>
    <scope>IDENTIFICATION</scope>
    <source>
        <strain evidence="10">CBS 781.70</strain>
    </source>
</reference>
<dbReference type="GO" id="GO:0004029">
    <property type="term" value="F:aldehyde dehydrogenase (NAD+) activity"/>
    <property type="evidence" value="ECO:0007669"/>
    <property type="project" value="UniProtKB-EC"/>
</dbReference>
<dbReference type="PROSITE" id="PS00687">
    <property type="entry name" value="ALDEHYDE_DEHYDR_GLU"/>
    <property type="match status" value="1"/>
</dbReference>
<dbReference type="AlphaFoldDB" id="A0A6G1G3W7"/>
<dbReference type="Proteomes" id="UP000504638">
    <property type="component" value="Unplaced"/>
</dbReference>
<name>A0A6G1G3W7_9PEZI</name>
<protein>
    <recommendedName>
        <fullName evidence="3">aldehyde dehydrogenase (NAD(+))</fullName>
        <ecNumber evidence="3">1.2.1.3</ecNumber>
    </recommendedName>
</protein>
<feature type="domain" description="Aldehyde dehydrogenase" evidence="7">
    <location>
        <begin position="20"/>
        <end position="481"/>
    </location>
</feature>
<reference evidence="10" key="2">
    <citation type="submission" date="2020-04" db="EMBL/GenBank/DDBJ databases">
        <authorList>
            <consortium name="NCBI Genome Project"/>
        </authorList>
    </citation>
    <scope>NUCLEOTIDE SEQUENCE</scope>
    <source>
        <strain evidence="10">CBS 781.70</strain>
    </source>
</reference>
<keyword evidence="9" id="KW-1185">Reference proteome</keyword>
<dbReference type="EC" id="1.2.1.3" evidence="3"/>
<dbReference type="FunFam" id="3.40.309.10:FF:000012">
    <property type="entry name" value="Betaine aldehyde dehydrogenase"/>
    <property type="match status" value="1"/>
</dbReference>
<proteinExistence type="inferred from homology"/>
<evidence type="ECO:0000256" key="5">
    <source>
        <dbReference type="PROSITE-ProRule" id="PRU10007"/>
    </source>
</evidence>
<evidence type="ECO:0000313" key="9">
    <source>
        <dbReference type="Proteomes" id="UP000504638"/>
    </source>
</evidence>
<evidence type="ECO:0000259" key="7">
    <source>
        <dbReference type="Pfam" id="PF00171"/>
    </source>
</evidence>
<dbReference type="InterPro" id="IPR029510">
    <property type="entry name" value="Ald_DH_CS_GLU"/>
</dbReference>
<dbReference type="GeneID" id="54418073"/>
<dbReference type="InterPro" id="IPR016162">
    <property type="entry name" value="Ald_DH_N"/>
</dbReference>
<accession>A0A6G1G3W7</accession>
<organism evidence="8">
    <name type="scientific">Eremomyces bilateralis CBS 781.70</name>
    <dbReference type="NCBI Taxonomy" id="1392243"/>
    <lineage>
        <taxon>Eukaryota</taxon>
        <taxon>Fungi</taxon>
        <taxon>Dikarya</taxon>
        <taxon>Ascomycota</taxon>
        <taxon>Pezizomycotina</taxon>
        <taxon>Dothideomycetes</taxon>
        <taxon>Dothideomycetes incertae sedis</taxon>
        <taxon>Eremomycetales</taxon>
        <taxon>Eremomycetaceae</taxon>
        <taxon>Eremomyces</taxon>
    </lineage>
</organism>
<dbReference type="InterPro" id="IPR016161">
    <property type="entry name" value="Ald_DH/histidinol_DH"/>
</dbReference>
<dbReference type="SUPFAM" id="SSF53720">
    <property type="entry name" value="ALDH-like"/>
    <property type="match status" value="1"/>
</dbReference>
<feature type="active site" evidence="5">
    <location>
        <position position="256"/>
    </location>
</feature>
<dbReference type="RefSeq" id="XP_033534395.1">
    <property type="nucleotide sequence ID" value="XM_033677503.1"/>
</dbReference>
<evidence type="ECO:0000256" key="2">
    <source>
        <dbReference type="ARBA" id="ARBA00023002"/>
    </source>
</evidence>